<dbReference type="OrthoDB" id="1430967at2"/>
<evidence type="ECO:0000313" key="3">
    <source>
        <dbReference type="Proteomes" id="UP000220133"/>
    </source>
</evidence>
<evidence type="ECO:0000259" key="1">
    <source>
        <dbReference type="Pfam" id="PF11396"/>
    </source>
</evidence>
<dbReference type="InterPro" id="IPR021533">
    <property type="entry name" value="PepSY-like"/>
</dbReference>
<reference evidence="2 3" key="1">
    <citation type="submission" date="2017-10" db="EMBL/GenBank/DDBJ databases">
        <title>Paenichitinophaga pekingensis gen. nov., sp. nov., isolated from activated sludge.</title>
        <authorList>
            <person name="Jin D."/>
            <person name="Kong X."/>
            <person name="Deng Y."/>
            <person name="Bai Z."/>
        </authorList>
    </citation>
    <scope>NUCLEOTIDE SEQUENCE [LARGE SCALE GENOMIC DNA]</scope>
    <source>
        <strain evidence="2 3">13</strain>
    </source>
</reference>
<gene>
    <name evidence="2" type="ORF">COR50_06785</name>
</gene>
<protein>
    <recommendedName>
        <fullName evidence="1">Putative beta-lactamase-inhibitor-like PepSY-like domain-containing protein</fullName>
    </recommendedName>
</protein>
<dbReference type="Pfam" id="PF11396">
    <property type="entry name" value="PepSY_like"/>
    <property type="match status" value="1"/>
</dbReference>
<dbReference type="SUPFAM" id="SSF160574">
    <property type="entry name" value="BT0923-like"/>
    <property type="match status" value="1"/>
</dbReference>
<dbReference type="EMBL" id="CP023777">
    <property type="protein sequence ID" value="ATL46910.1"/>
    <property type="molecule type" value="Genomic_DNA"/>
</dbReference>
<name>A0A291QSG2_9BACT</name>
<keyword evidence="3" id="KW-1185">Reference proteome</keyword>
<evidence type="ECO:0000313" key="2">
    <source>
        <dbReference type="EMBL" id="ATL46910.1"/>
    </source>
</evidence>
<accession>A0A291QSG2</accession>
<dbReference type="Gene3D" id="3.10.450.360">
    <property type="match status" value="1"/>
</dbReference>
<sequence length="153" mass="17024">MKKLTFIICVALLTYGQTFSQQKKSSRKHKAAAKKEAPAQVKDAFQQNFTGTSDVIWVKTSSGNWIGSFKSEEVKTAAEFDNAGKWIATRSEYTAENLPSTISETIKNKYPGSVVNNGMKIERSDVPAYYKVKIEDNGMEKTLLVNEEGTISE</sequence>
<organism evidence="2 3">
    <name type="scientific">Chitinophaga caeni</name>
    <dbReference type="NCBI Taxonomy" id="2029983"/>
    <lineage>
        <taxon>Bacteria</taxon>
        <taxon>Pseudomonadati</taxon>
        <taxon>Bacteroidota</taxon>
        <taxon>Chitinophagia</taxon>
        <taxon>Chitinophagales</taxon>
        <taxon>Chitinophagaceae</taxon>
        <taxon>Chitinophaga</taxon>
    </lineage>
</organism>
<proteinExistence type="predicted"/>
<feature type="domain" description="Putative beta-lactamase-inhibitor-like PepSY-like" evidence="1">
    <location>
        <begin position="76"/>
        <end position="150"/>
    </location>
</feature>
<dbReference type="RefSeq" id="WP_098193296.1">
    <property type="nucleotide sequence ID" value="NZ_CP023777.1"/>
</dbReference>
<dbReference type="Proteomes" id="UP000220133">
    <property type="component" value="Chromosome"/>
</dbReference>
<dbReference type="AlphaFoldDB" id="A0A291QSG2"/>
<dbReference type="KEGG" id="cbae:COR50_06785"/>